<evidence type="ECO:0000313" key="2">
    <source>
        <dbReference type="Proteomes" id="UP000516437"/>
    </source>
</evidence>
<organism evidence="1 2">
    <name type="scientific">Morella rubra</name>
    <name type="common">Chinese bayberry</name>
    <dbReference type="NCBI Taxonomy" id="262757"/>
    <lineage>
        <taxon>Eukaryota</taxon>
        <taxon>Viridiplantae</taxon>
        <taxon>Streptophyta</taxon>
        <taxon>Embryophyta</taxon>
        <taxon>Tracheophyta</taxon>
        <taxon>Spermatophyta</taxon>
        <taxon>Magnoliopsida</taxon>
        <taxon>eudicotyledons</taxon>
        <taxon>Gunneridae</taxon>
        <taxon>Pentapetalae</taxon>
        <taxon>rosids</taxon>
        <taxon>fabids</taxon>
        <taxon>Fagales</taxon>
        <taxon>Myricaceae</taxon>
        <taxon>Morella</taxon>
    </lineage>
</organism>
<dbReference type="EMBL" id="RXIC02000026">
    <property type="protein sequence ID" value="KAB1204054.1"/>
    <property type="molecule type" value="Genomic_DNA"/>
</dbReference>
<dbReference type="Proteomes" id="UP000516437">
    <property type="component" value="Chromosome 8"/>
</dbReference>
<gene>
    <name evidence="1" type="ORF">CJ030_MR8G028333</name>
</gene>
<proteinExistence type="predicted"/>
<dbReference type="OrthoDB" id="2017825at2759"/>
<accession>A0A6A1UUA6</accession>
<comment type="caution">
    <text evidence="1">The sequence shown here is derived from an EMBL/GenBank/DDBJ whole genome shotgun (WGS) entry which is preliminary data.</text>
</comment>
<dbReference type="PANTHER" id="PTHR35097:SF1">
    <property type="entry name" value="GDSL ESTERASE_LIPASE"/>
    <property type="match status" value="1"/>
</dbReference>
<reference evidence="1 2" key="1">
    <citation type="journal article" date="2019" name="Plant Biotechnol. J.">
        <title>The red bayberry genome and genetic basis of sex determination.</title>
        <authorList>
            <person name="Jia H.M."/>
            <person name="Jia H.J."/>
            <person name="Cai Q.L."/>
            <person name="Wang Y."/>
            <person name="Zhao H.B."/>
            <person name="Yang W.F."/>
            <person name="Wang G.Y."/>
            <person name="Li Y.H."/>
            <person name="Zhan D.L."/>
            <person name="Shen Y.T."/>
            <person name="Niu Q.F."/>
            <person name="Chang L."/>
            <person name="Qiu J."/>
            <person name="Zhao L."/>
            <person name="Xie H.B."/>
            <person name="Fu W.Y."/>
            <person name="Jin J."/>
            <person name="Li X.W."/>
            <person name="Jiao Y."/>
            <person name="Zhou C.C."/>
            <person name="Tu T."/>
            <person name="Chai C.Y."/>
            <person name="Gao J.L."/>
            <person name="Fan L.J."/>
            <person name="van de Weg E."/>
            <person name="Wang J.Y."/>
            <person name="Gao Z.S."/>
        </authorList>
    </citation>
    <scope>NUCLEOTIDE SEQUENCE [LARGE SCALE GENOMIC DNA]</scope>
    <source>
        <tissue evidence="1">Leaves</tissue>
    </source>
</reference>
<name>A0A6A1UUA6_9ROSI</name>
<protein>
    <submittedName>
        <fullName evidence="1">Uncharacterized protein</fullName>
    </submittedName>
</protein>
<evidence type="ECO:0000313" key="1">
    <source>
        <dbReference type="EMBL" id="KAB1204054.1"/>
    </source>
</evidence>
<sequence>MEPVALAVDKLKSFAKSSQYFVEDIIHRCDNSACRNPIEILKRLQREAFTDLMKLRDRQDKVERILSFYKTSKGSPFEEATTHVRGEVDLLGALLVMDDVDEQSRNALSRAGIRTGIRSRFTFETTIRQKDSLAAEFVASQKGNGCLGGISGQSLSLEKVSYKINACPWLSAVAIPVGAQCRDVAISTVSSKEAKGLTESSSLGPPLLNQHNGIGLGLMVRKANVAASLAQFVSGLGMPVASNSMGHCFSTFGQLVCQLPREIKLSLLGVHQVPKPFSERVSLGPLSIPLVLPKQPTAPETLVEASTLAMRASTQKTASAGSVALMLEAELDEVTRIGGWIEMQKSNPKCLQWAVTMSDDSEDSFGWGMSLSGILGCPTSGDHFQVESYLKLNLGKRFVLKPGLAYVADGNVRIPAFMLRSNWSF</sequence>
<dbReference type="AlphaFoldDB" id="A0A6A1UUA6"/>
<dbReference type="PANTHER" id="PTHR35097">
    <property type="entry name" value="GDSL ESTERASE/LIPASE"/>
    <property type="match status" value="1"/>
</dbReference>
<keyword evidence="2" id="KW-1185">Reference proteome</keyword>